<dbReference type="RefSeq" id="WP_307491008.1">
    <property type="nucleotide sequence ID" value="NZ_JAUSVB010000002.1"/>
</dbReference>
<comment type="caution">
    <text evidence="1">The sequence shown here is derived from an EMBL/GenBank/DDBJ whole genome shotgun (WGS) entry which is preliminary data.</text>
</comment>
<protein>
    <submittedName>
        <fullName evidence="1">Chloramphenicol 3-O phosphotransferase</fullName>
        <ecNumber evidence="1">2.7.1.-</ecNumber>
    </submittedName>
</protein>
<proteinExistence type="predicted"/>
<dbReference type="EMBL" id="JAUSVB010000002">
    <property type="protein sequence ID" value="MDQ0373124.1"/>
    <property type="molecule type" value="Genomic_DNA"/>
</dbReference>
<organism evidence="1 2">
    <name type="scientific">Cellulomonas humilata</name>
    <dbReference type="NCBI Taxonomy" id="144055"/>
    <lineage>
        <taxon>Bacteria</taxon>
        <taxon>Bacillati</taxon>
        <taxon>Actinomycetota</taxon>
        <taxon>Actinomycetes</taxon>
        <taxon>Micrococcales</taxon>
        <taxon>Cellulomonadaceae</taxon>
        <taxon>Cellulomonas</taxon>
    </lineage>
</organism>
<dbReference type="InterPro" id="IPR027417">
    <property type="entry name" value="P-loop_NTPase"/>
</dbReference>
<dbReference type="Proteomes" id="UP001239626">
    <property type="component" value="Unassembled WGS sequence"/>
</dbReference>
<evidence type="ECO:0000313" key="2">
    <source>
        <dbReference type="Proteomes" id="UP001239626"/>
    </source>
</evidence>
<dbReference type="EC" id="2.7.1.-" evidence="1"/>
<keyword evidence="2" id="KW-1185">Reference proteome</keyword>
<evidence type="ECO:0000313" key="1">
    <source>
        <dbReference type="EMBL" id="MDQ0373124.1"/>
    </source>
</evidence>
<reference evidence="1 2" key="1">
    <citation type="submission" date="2023-07" db="EMBL/GenBank/DDBJ databases">
        <title>Sorghum-associated microbial communities from plants grown in Nebraska, USA.</title>
        <authorList>
            <person name="Schachtman D."/>
        </authorList>
    </citation>
    <scope>NUCLEOTIDE SEQUENCE [LARGE SCALE GENOMIC DNA]</scope>
    <source>
        <strain evidence="1 2">BE332</strain>
    </source>
</reference>
<keyword evidence="1" id="KW-0808">Transferase</keyword>
<sequence>MSLPAPGTVVVLNGTSSAGKTSLARALQDRWDGPLLDAGLDRHLTMLPRRYLSSSWPEVFRYELAVDGTIERVVAGPVAHDLVRGLHRTAAALAAAGFDVVVDHVLLEPAWSRDLAEVLRATRAVLVGVRCEPPVLIERERDRGERTLGQATAQLPYVHRHGDYDVEVDTAVLDVPAAADVVLTWIRSGAAPKALDRLR</sequence>
<dbReference type="SUPFAM" id="SSF52540">
    <property type="entry name" value="P-loop containing nucleoside triphosphate hydrolases"/>
    <property type="match status" value="1"/>
</dbReference>
<dbReference type="PIRSF" id="PIRSF007531">
    <property type="entry name" value="CPT"/>
    <property type="match status" value="1"/>
</dbReference>
<dbReference type="GO" id="GO:0016740">
    <property type="term" value="F:transferase activity"/>
    <property type="evidence" value="ECO:0007669"/>
    <property type="project" value="UniProtKB-KW"/>
</dbReference>
<gene>
    <name evidence="1" type="ORF">J2X26_001435</name>
</gene>
<accession>A0ABU0ECY8</accession>
<dbReference type="InterPro" id="IPR012853">
    <property type="entry name" value="CPT"/>
</dbReference>
<name>A0ABU0ECY8_9CELL</name>
<dbReference type="Gene3D" id="3.40.50.300">
    <property type="entry name" value="P-loop containing nucleotide triphosphate hydrolases"/>
    <property type="match status" value="1"/>
</dbReference>
<dbReference type="Pfam" id="PF07931">
    <property type="entry name" value="CPT"/>
    <property type="match status" value="1"/>
</dbReference>